<dbReference type="Gene3D" id="3.30.540.10">
    <property type="entry name" value="Fructose-1,6-Bisphosphatase, subunit A, domain 1"/>
    <property type="match status" value="1"/>
</dbReference>
<feature type="binding site" evidence="6">
    <location>
        <position position="86"/>
    </location>
    <ligand>
        <name>Mg(2+)</name>
        <dbReference type="ChEBI" id="CHEBI:18420"/>
        <label>1</label>
        <note>catalytic</note>
    </ligand>
</feature>
<dbReference type="GO" id="GO:0031564">
    <property type="term" value="P:transcription antitermination"/>
    <property type="evidence" value="ECO:0007669"/>
    <property type="project" value="UniProtKB-KW"/>
</dbReference>
<dbReference type="InterPro" id="IPR022337">
    <property type="entry name" value="Inositol_monophosphatase_SuhB"/>
</dbReference>
<evidence type="ECO:0000256" key="6">
    <source>
        <dbReference type="PIRSR" id="PIRSR600760-2"/>
    </source>
</evidence>
<keyword evidence="6 7" id="KW-0479">Metal-binding</keyword>
<evidence type="ECO:0000256" key="3">
    <source>
        <dbReference type="ARBA" id="ARBA00009759"/>
    </source>
</evidence>
<proteinExistence type="inferred from homology"/>
<protein>
    <recommendedName>
        <fullName evidence="7">Inositol-1-monophosphatase</fullName>
        <ecNumber evidence="7">3.1.3.25</ecNumber>
    </recommendedName>
</protein>
<evidence type="ECO:0000256" key="1">
    <source>
        <dbReference type="ARBA" id="ARBA00001033"/>
    </source>
</evidence>
<keyword evidence="4 7" id="KW-0378">Hydrolase</keyword>
<dbReference type="GO" id="GO:0006020">
    <property type="term" value="P:inositol metabolic process"/>
    <property type="evidence" value="ECO:0007669"/>
    <property type="project" value="TreeGrafter"/>
</dbReference>
<keyword evidence="5" id="KW-0889">Transcription antitermination</keyword>
<dbReference type="GO" id="GO:0007165">
    <property type="term" value="P:signal transduction"/>
    <property type="evidence" value="ECO:0007669"/>
    <property type="project" value="TreeGrafter"/>
</dbReference>
<dbReference type="PANTHER" id="PTHR20854:SF4">
    <property type="entry name" value="INOSITOL-1-MONOPHOSPHATASE-RELATED"/>
    <property type="match status" value="1"/>
</dbReference>
<feature type="binding site" evidence="6">
    <location>
        <position position="87"/>
    </location>
    <ligand>
        <name>Mg(2+)</name>
        <dbReference type="ChEBI" id="CHEBI:18420"/>
        <label>1</label>
        <note>catalytic</note>
    </ligand>
</feature>
<dbReference type="Proteomes" id="UP000298566">
    <property type="component" value="Chromosome"/>
</dbReference>
<dbReference type="InterPro" id="IPR033942">
    <property type="entry name" value="IMPase"/>
</dbReference>
<dbReference type="CDD" id="cd01639">
    <property type="entry name" value="IMPase"/>
    <property type="match status" value="1"/>
</dbReference>
<gene>
    <name evidence="8" type="ORF">D9V73_01340</name>
</gene>
<evidence type="ECO:0000256" key="5">
    <source>
        <dbReference type="ARBA" id="ARBA00022814"/>
    </source>
</evidence>
<dbReference type="InterPro" id="IPR000760">
    <property type="entry name" value="Inositol_monophosphatase-like"/>
</dbReference>
<name>A0A4D6Y300_BUCMH</name>
<comment type="catalytic activity">
    <reaction evidence="1 7">
        <text>a myo-inositol phosphate + H2O = myo-inositol + phosphate</text>
        <dbReference type="Rhea" id="RHEA:24056"/>
        <dbReference type="ChEBI" id="CHEBI:15377"/>
        <dbReference type="ChEBI" id="CHEBI:17268"/>
        <dbReference type="ChEBI" id="CHEBI:43474"/>
        <dbReference type="ChEBI" id="CHEBI:84139"/>
        <dbReference type="EC" id="3.1.3.25"/>
    </reaction>
</comment>
<dbReference type="AlphaFoldDB" id="A0A4D6Y300"/>
<dbReference type="GO" id="GO:0008934">
    <property type="term" value="F:inositol monophosphate 1-phosphatase activity"/>
    <property type="evidence" value="ECO:0007669"/>
    <property type="project" value="InterPro"/>
</dbReference>
<dbReference type="SUPFAM" id="SSF56655">
    <property type="entry name" value="Carbohydrate phosphatase"/>
    <property type="match status" value="1"/>
</dbReference>
<dbReference type="EMBL" id="CP033004">
    <property type="protein sequence ID" value="QCI23289.1"/>
    <property type="molecule type" value="Genomic_DNA"/>
</dbReference>
<dbReference type="Pfam" id="PF00459">
    <property type="entry name" value="Inositol_P"/>
    <property type="match status" value="1"/>
</dbReference>
<sequence>MHPILNIAIRVARKGGNILIQNYDNQKINNDKQIKKQDLIVKMVEISEKLMINIIQKSYPKHIIITKNSKNVAFNMSEIVWLINALDGISNFERNLPHFCVSIAVIIRNITEISVIYDPLRNELFTSVKGQGAQLNGYRMRCNEISSLRNSLIGIIFSYSKCNKSNDIMKVFDSFLIENIKLRSTGCTNLDYSYIAIGRLDFLFNFNIKPFKITSGILQVKEAGGLISDVYGGNNYFALGSILAGNPKLMRIVLTKIRKYVNSNDT</sequence>
<dbReference type="Gene3D" id="3.40.190.80">
    <property type="match status" value="1"/>
</dbReference>
<keyword evidence="5" id="KW-0805">Transcription regulation</keyword>
<accession>A0A4D6Y300</accession>
<reference evidence="8 9" key="1">
    <citation type="submission" date="2018-10" db="EMBL/GenBank/DDBJ databases">
        <title>Comparative functional genomics of the obligate endosymbiont Buchnera aphidicola.</title>
        <authorList>
            <person name="Chong R.A."/>
        </authorList>
    </citation>
    <scope>NUCLEOTIDE SEQUENCE [LARGE SCALE GENOMIC DNA]</scope>
    <source>
        <strain evidence="8 9">Mrh</strain>
    </source>
</reference>
<dbReference type="PRINTS" id="PR01959">
    <property type="entry name" value="SBIMPHPHTASE"/>
</dbReference>
<organism evidence="8 9">
    <name type="scientific">Buchnera aphidicola subsp. Melaphis rhois</name>
    <dbReference type="NCBI Taxonomy" id="118103"/>
    <lineage>
        <taxon>Bacteria</taxon>
        <taxon>Pseudomonadati</taxon>
        <taxon>Pseudomonadota</taxon>
        <taxon>Gammaproteobacteria</taxon>
        <taxon>Enterobacterales</taxon>
        <taxon>Erwiniaceae</taxon>
        <taxon>Buchnera</taxon>
    </lineage>
</organism>
<dbReference type="RefSeq" id="WP_158336490.1">
    <property type="nucleotide sequence ID" value="NZ_CP033004.1"/>
</dbReference>
<evidence type="ECO:0000313" key="9">
    <source>
        <dbReference type="Proteomes" id="UP000298566"/>
    </source>
</evidence>
<comment type="cofactor">
    <cofactor evidence="2 6 7">
        <name>Mg(2+)</name>
        <dbReference type="ChEBI" id="CHEBI:18420"/>
    </cofactor>
</comment>
<keyword evidence="5" id="KW-0804">Transcription</keyword>
<dbReference type="PANTHER" id="PTHR20854">
    <property type="entry name" value="INOSITOL MONOPHOSPHATASE"/>
    <property type="match status" value="1"/>
</dbReference>
<evidence type="ECO:0000256" key="2">
    <source>
        <dbReference type="ARBA" id="ARBA00001946"/>
    </source>
</evidence>
<evidence type="ECO:0000313" key="8">
    <source>
        <dbReference type="EMBL" id="QCI23289.1"/>
    </source>
</evidence>
<keyword evidence="6 7" id="KW-0460">Magnesium</keyword>
<dbReference type="EC" id="3.1.3.25" evidence="7"/>
<comment type="similarity">
    <text evidence="3 7">Belongs to the inositol monophosphatase superfamily.</text>
</comment>
<evidence type="ECO:0000256" key="4">
    <source>
        <dbReference type="ARBA" id="ARBA00022801"/>
    </source>
</evidence>
<evidence type="ECO:0000256" key="7">
    <source>
        <dbReference type="RuleBase" id="RU364068"/>
    </source>
</evidence>
<dbReference type="OrthoDB" id="9785695at2"/>
<dbReference type="GO" id="GO:0046872">
    <property type="term" value="F:metal ion binding"/>
    <property type="evidence" value="ECO:0007669"/>
    <property type="project" value="UniProtKB-KW"/>
</dbReference>
<dbReference type="PRINTS" id="PR00377">
    <property type="entry name" value="IMPHPHTASES"/>
</dbReference>